<accession>A0A6N7XR33</accession>
<protein>
    <submittedName>
        <fullName evidence="3">Amino acid ABC transporter substrate-binding protein</fullName>
    </submittedName>
</protein>
<dbReference type="PANTHER" id="PTHR35936">
    <property type="entry name" value="MEMBRANE-BOUND LYTIC MUREIN TRANSGLYCOSYLASE F"/>
    <property type="match status" value="1"/>
</dbReference>
<name>A0A6N7XR33_9ACTN</name>
<comment type="caution">
    <text evidence="3">The sequence shown here is derived from an EMBL/GenBank/DDBJ whole genome shotgun (WGS) entry which is preliminary data.</text>
</comment>
<keyword evidence="1" id="KW-0732">Signal</keyword>
<feature type="domain" description="Solute-binding protein family 3/N-terminal" evidence="2">
    <location>
        <begin position="98"/>
        <end position="321"/>
    </location>
</feature>
<evidence type="ECO:0000313" key="4">
    <source>
        <dbReference type="Proteomes" id="UP000469325"/>
    </source>
</evidence>
<evidence type="ECO:0000256" key="1">
    <source>
        <dbReference type="ARBA" id="ARBA00022729"/>
    </source>
</evidence>
<organism evidence="3 4">
    <name type="scientific">Olsenella porci</name>
    <dbReference type="NCBI Taxonomy" id="2652279"/>
    <lineage>
        <taxon>Bacteria</taxon>
        <taxon>Bacillati</taxon>
        <taxon>Actinomycetota</taxon>
        <taxon>Coriobacteriia</taxon>
        <taxon>Coriobacteriales</taxon>
        <taxon>Atopobiaceae</taxon>
        <taxon>Olsenella</taxon>
    </lineage>
</organism>
<proteinExistence type="predicted"/>
<dbReference type="SMART" id="SM00062">
    <property type="entry name" value="PBPb"/>
    <property type="match status" value="1"/>
</dbReference>
<reference evidence="3 4" key="1">
    <citation type="submission" date="2019-08" db="EMBL/GenBank/DDBJ databases">
        <title>In-depth cultivation of the pig gut microbiome towards novel bacterial diversity and tailored functional studies.</title>
        <authorList>
            <person name="Wylensek D."/>
            <person name="Hitch T.C.A."/>
            <person name="Clavel T."/>
        </authorList>
    </citation>
    <scope>NUCLEOTIDE SEQUENCE [LARGE SCALE GENOMIC DNA]</scope>
    <source>
        <strain evidence="3 4">CA-Schmier-601-WT-1</strain>
    </source>
</reference>
<dbReference type="InterPro" id="IPR001638">
    <property type="entry name" value="Solute-binding_3/MltF_N"/>
</dbReference>
<dbReference type="Pfam" id="PF00497">
    <property type="entry name" value="SBP_bac_3"/>
    <property type="match status" value="1"/>
</dbReference>
<sequence>MGFKYYTMVRSILDQLAFGGIHTDTRDNSVADATRDASHFSKSIDRRGFLGLMAAGAVLTPLFLSGCGSNGGASATSAGTGTADSSDSSAGGALSGQKLTFVGDDAFAPYRYIDETGGSQKVVGLDIAVADEMAKRLGFSYEFEAQKFAATLASVQGNDKDFTMAMSSNEEREKTYDFTRGYYQPLVGVLTQGDKVTSVDGLKGKSIACTTGTVQNKFVTSVLPNADVHTYDDGNQCLQEVLAGRIDAYVCDGAEGVSMQKANDKLTLGLLDRSETSDYVGVYRVMAVKGASFISAFDECIGQMLEDGTIDKFIGKYVGKDFEWGGDTSAAGSSTVGDAADSSAQ</sequence>
<dbReference type="Proteomes" id="UP000469325">
    <property type="component" value="Unassembled WGS sequence"/>
</dbReference>
<dbReference type="EMBL" id="VUNC01000001">
    <property type="protein sequence ID" value="MST71921.1"/>
    <property type="molecule type" value="Genomic_DNA"/>
</dbReference>
<evidence type="ECO:0000259" key="2">
    <source>
        <dbReference type="SMART" id="SM00062"/>
    </source>
</evidence>
<dbReference type="PANTHER" id="PTHR35936:SF19">
    <property type="entry name" value="AMINO-ACID-BINDING PROTEIN YXEM-RELATED"/>
    <property type="match status" value="1"/>
</dbReference>
<keyword evidence="4" id="KW-1185">Reference proteome</keyword>
<evidence type="ECO:0000313" key="3">
    <source>
        <dbReference type="EMBL" id="MST71921.1"/>
    </source>
</evidence>
<dbReference type="Gene3D" id="3.40.190.10">
    <property type="entry name" value="Periplasmic binding protein-like II"/>
    <property type="match status" value="2"/>
</dbReference>
<dbReference type="SUPFAM" id="SSF53850">
    <property type="entry name" value="Periplasmic binding protein-like II"/>
    <property type="match status" value="1"/>
</dbReference>
<dbReference type="CDD" id="cd13530">
    <property type="entry name" value="PBP2_peptides_like"/>
    <property type="match status" value="1"/>
</dbReference>
<dbReference type="AlphaFoldDB" id="A0A6N7XR33"/>
<gene>
    <name evidence="3" type="ORF">FYJ68_02185</name>
</gene>